<dbReference type="GO" id="GO:0140359">
    <property type="term" value="F:ABC-type transporter activity"/>
    <property type="evidence" value="ECO:0007669"/>
    <property type="project" value="InterPro"/>
</dbReference>
<feature type="transmembrane region" description="Helical" evidence="5">
    <location>
        <begin position="129"/>
        <end position="154"/>
    </location>
</feature>
<feature type="transmembrane region" description="Helical" evidence="5">
    <location>
        <begin position="160"/>
        <end position="183"/>
    </location>
</feature>
<dbReference type="InterPro" id="IPR051784">
    <property type="entry name" value="Nod_factor_ABC_transporter"/>
</dbReference>
<feature type="transmembrane region" description="Helical" evidence="5">
    <location>
        <begin position="75"/>
        <end position="96"/>
    </location>
</feature>
<name>A0A3B0VBW8_9ZZZZ</name>
<evidence type="ECO:0000256" key="1">
    <source>
        <dbReference type="ARBA" id="ARBA00004141"/>
    </source>
</evidence>
<dbReference type="PROSITE" id="PS51012">
    <property type="entry name" value="ABC_TM2"/>
    <property type="match status" value="1"/>
</dbReference>
<keyword evidence="2 5" id="KW-0812">Transmembrane</keyword>
<dbReference type="InterPro" id="IPR000412">
    <property type="entry name" value="ABC_2_transport"/>
</dbReference>
<evidence type="ECO:0000256" key="2">
    <source>
        <dbReference type="ARBA" id="ARBA00022692"/>
    </source>
</evidence>
<reference evidence="7" key="1">
    <citation type="submission" date="2018-06" db="EMBL/GenBank/DDBJ databases">
        <authorList>
            <person name="Zhirakovskaya E."/>
        </authorList>
    </citation>
    <scope>NUCLEOTIDE SEQUENCE</scope>
</reference>
<protein>
    <recommendedName>
        <fullName evidence="6">ABC transmembrane type-2 domain-containing protein</fullName>
    </recommendedName>
</protein>
<organism evidence="7">
    <name type="scientific">hydrothermal vent metagenome</name>
    <dbReference type="NCBI Taxonomy" id="652676"/>
    <lineage>
        <taxon>unclassified sequences</taxon>
        <taxon>metagenomes</taxon>
        <taxon>ecological metagenomes</taxon>
    </lineage>
</organism>
<feature type="domain" description="ABC transmembrane type-2" evidence="6">
    <location>
        <begin position="42"/>
        <end position="275"/>
    </location>
</feature>
<accession>A0A3B0VBW8</accession>
<keyword evidence="4 5" id="KW-0472">Membrane</keyword>
<dbReference type="GO" id="GO:0043190">
    <property type="term" value="C:ATP-binding cassette (ABC) transporter complex"/>
    <property type="evidence" value="ECO:0007669"/>
    <property type="project" value="InterPro"/>
</dbReference>
<gene>
    <name evidence="7" type="ORF">MNBD_CHLOROFLEXI01-5193</name>
</gene>
<proteinExistence type="predicted"/>
<evidence type="ECO:0000313" key="7">
    <source>
        <dbReference type="EMBL" id="VAW36382.1"/>
    </source>
</evidence>
<feature type="transmembrane region" description="Helical" evidence="5">
    <location>
        <begin position="41"/>
        <end position="63"/>
    </location>
</feature>
<dbReference type="Pfam" id="PF12698">
    <property type="entry name" value="ABC2_membrane_3"/>
    <property type="match status" value="1"/>
</dbReference>
<feature type="transmembrane region" description="Helical" evidence="5">
    <location>
        <begin position="247"/>
        <end position="272"/>
    </location>
</feature>
<dbReference type="PANTHER" id="PTHR43229">
    <property type="entry name" value="NODULATION PROTEIN J"/>
    <property type="match status" value="1"/>
</dbReference>
<dbReference type="InterPro" id="IPR047817">
    <property type="entry name" value="ABC2_TM_bact-type"/>
</dbReference>
<evidence type="ECO:0000256" key="4">
    <source>
        <dbReference type="ARBA" id="ARBA00023136"/>
    </source>
</evidence>
<dbReference type="PIRSF" id="PIRSF006648">
    <property type="entry name" value="DrrB"/>
    <property type="match status" value="1"/>
</dbReference>
<keyword evidence="3 5" id="KW-1133">Transmembrane helix</keyword>
<evidence type="ECO:0000256" key="5">
    <source>
        <dbReference type="SAM" id="Phobius"/>
    </source>
</evidence>
<evidence type="ECO:0000256" key="3">
    <source>
        <dbReference type="ARBA" id="ARBA00022989"/>
    </source>
</evidence>
<comment type="subcellular location">
    <subcellularLocation>
        <location evidence="1">Membrane</location>
        <topology evidence="1">Multi-pass membrane protein</topology>
    </subcellularLocation>
</comment>
<sequence>MTAVTKKEPYKRMSEPMATLSTFLAMVKKEFIIQLRYPVEFVASFAQVFLIVLILTLAGLMFAPQGVDSESSSEVTGLVVYGFVLFIFLSDTLWSIGFNVRREQKQGTLEQLYLSPASKFAALASRVTLTLFWTSLLSVGAALLMSSLLGALPIENGPLALYILIMTLSGTFGMGFAFAALTLRIKEAAQTAVNLIQFGFMIFGAPFFPFSALPEPLLWISKALPLSYGVDAFRSTLMGYPNGFPELAPIGVELVIVTLFGVAMPLLGFWLYRLAENYARRRGSLSEY</sequence>
<dbReference type="PANTHER" id="PTHR43229:SF2">
    <property type="entry name" value="NODULATION PROTEIN J"/>
    <property type="match status" value="1"/>
</dbReference>
<feature type="transmembrane region" description="Helical" evidence="5">
    <location>
        <begin position="195"/>
        <end position="213"/>
    </location>
</feature>
<dbReference type="InterPro" id="IPR013525">
    <property type="entry name" value="ABC2_TM"/>
</dbReference>
<dbReference type="AlphaFoldDB" id="A0A3B0VBW8"/>
<evidence type="ECO:0000259" key="6">
    <source>
        <dbReference type="PROSITE" id="PS51012"/>
    </source>
</evidence>
<dbReference type="EMBL" id="UOEU01000623">
    <property type="protein sequence ID" value="VAW36382.1"/>
    <property type="molecule type" value="Genomic_DNA"/>
</dbReference>